<name>A0AA35ZCP6_LACSI</name>
<evidence type="ECO:0000313" key="3">
    <source>
        <dbReference type="Proteomes" id="UP001177003"/>
    </source>
</evidence>
<accession>A0AA35ZCP6</accession>
<organism evidence="2 3">
    <name type="scientific">Lactuca saligna</name>
    <name type="common">Willowleaf lettuce</name>
    <dbReference type="NCBI Taxonomy" id="75948"/>
    <lineage>
        <taxon>Eukaryota</taxon>
        <taxon>Viridiplantae</taxon>
        <taxon>Streptophyta</taxon>
        <taxon>Embryophyta</taxon>
        <taxon>Tracheophyta</taxon>
        <taxon>Spermatophyta</taxon>
        <taxon>Magnoliopsida</taxon>
        <taxon>eudicotyledons</taxon>
        <taxon>Gunneridae</taxon>
        <taxon>Pentapetalae</taxon>
        <taxon>asterids</taxon>
        <taxon>campanulids</taxon>
        <taxon>Asterales</taxon>
        <taxon>Asteraceae</taxon>
        <taxon>Cichorioideae</taxon>
        <taxon>Cichorieae</taxon>
        <taxon>Lactucinae</taxon>
        <taxon>Lactuca</taxon>
    </lineage>
</organism>
<sequence>MSKIKNDKVKKGNFTKNVSIESLRQTQTSSKKDKAKGVVQTRSKKSKKSVVEQPKVNLTVKGNKLVLEKVKIVCKKRELYDEEKIRFLEDILQEDGGFGCGDVNGPYVEEECQEFEYNEEDSGGDEDLCAEDEEEFDVSKFGVVEVYETKISYMYHKMEDLKKDLVVKINQQIKEPILTPAFCQVNDDEESIKVNDDEDYGNGFLKDHENVEDDDQGKCGGAKGDGNRAHKDHIDKNDAGGKVDGAKGDVDDHAYEDHIGKNNDLLNEKDDDVMMENFGNEDDEQGNGSGCNEKEAMNLNSIAEYVTKSVGLINSQEGVSFSQLMCDLVVESFLKILDRGTVNLGEDDHSKEVISDHIVHKVIVEKKKEDELIDPSLLKGCAKVLVEISKLNKDGEGVVEGDGVEVDSILGKAIEDCSNENKDMMEVISL</sequence>
<dbReference type="AlphaFoldDB" id="A0AA35ZCP6"/>
<dbReference type="EMBL" id="OX465082">
    <property type="protein sequence ID" value="CAI9290166.1"/>
    <property type="molecule type" value="Genomic_DNA"/>
</dbReference>
<keyword evidence="3" id="KW-1185">Reference proteome</keyword>
<feature type="region of interest" description="Disordered" evidence="1">
    <location>
        <begin position="208"/>
        <end position="243"/>
    </location>
</feature>
<evidence type="ECO:0000313" key="2">
    <source>
        <dbReference type="EMBL" id="CAI9290166.1"/>
    </source>
</evidence>
<evidence type="ECO:0000256" key="1">
    <source>
        <dbReference type="SAM" id="MobiDB-lite"/>
    </source>
</evidence>
<protein>
    <submittedName>
        <fullName evidence="2">Uncharacterized protein</fullName>
    </submittedName>
</protein>
<feature type="compositionally biased region" description="Basic and acidic residues" evidence="1">
    <location>
        <begin position="225"/>
        <end position="243"/>
    </location>
</feature>
<reference evidence="2" key="1">
    <citation type="submission" date="2023-04" db="EMBL/GenBank/DDBJ databases">
        <authorList>
            <person name="Vijverberg K."/>
            <person name="Xiong W."/>
            <person name="Schranz E."/>
        </authorList>
    </citation>
    <scope>NUCLEOTIDE SEQUENCE</scope>
</reference>
<gene>
    <name evidence="2" type="ORF">LSALG_LOCUS29376</name>
</gene>
<dbReference type="Proteomes" id="UP001177003">
    <property type="component" value="Chromosome 6"/>
</dbReference>
<proteinExistence type="predicted"/>
<feature type="region of interest" description="Disordered" evidence="1">
    <location>
        <begin position="20"/>
        <end position="50"/>
    </location>
</feature>
<feature type="compositionally biased region" description="Polar residues" evidence="1">
    <location>
        <begin position="20"/>
        <end position="29"/>
    </location>
</feature>